<comment type="caution">
    <text evidence="1">The sequence shown here is derived from an EMBL/GenBank/DDBJ whole genome shotgun (WGS) entry which is preliminary data.</text>
</comment>
<evidence type="ECO:0000313" key="2">
    <source>
        <dbReference type="Proteomes" id="UP000280935"/>
    </source>
</evidence>
<dbReference type="Proteomes" id="UP000280935">
    <property type="component" value="Unassembled WGS sequence"/>
</dbReference>
<accession>A0A3P1WYP1</accession>
<protein>
    <submittedName>
        <fullName evidence="1">Uncharacterized protein</fullName>
    </submittedName>
</protein>
<proteinExistence type="predicted"/>
<reference evidence="1 2" key="1">
    <citation type="submission" date="2018-11" db="EMBL/GenBank/DDBJ databases">
        <title>Genomes From Bacteria Associated with the Canine Oral Cavity: a Test Case for Automated Genome-Based Taxonomic Assignment.</title>
        <authorList>
            <person name="Coil D.A."/>
            <person name="Jospin G."/>
            <person name="Darling A.E."/>
            <person name="Wallis C."/>
            <person name="Davis I.J."/>
            <person name="Harris S."/>
            <person name="Eisen J.A."/>
            <person name="Holcombe L.J."/>
            <person name="O'Flynn C."/>
        </authorList>
    </citation>
    <scope>NUCLEOTIDE SEQUENCE [LARGE SCALE GENOMIC DNA]</scope>
    <source>
        <strain evidence="1 2">OH2822_COT-296</strain>
    </source>
</reference>
<organism evidence="1 2">
    <name type="scientific">Arachnia propionica</name>
    <dbReference type="NCBI Taxonomy" id="1750"/>
    <lineage>
        <taxon>Bacteria</taxon>
        <taxon>Bacillati</taxon>
        <taxon>Actinomycetota</taxon>
        <taxon>Actinomycetes</taxon>
        <taxon>Propionibacteriales</taxon>
        <taxon>Propionibacteriaceae</taxon>
        <taxon>Arachnia</taxon>
    </lineage>
</organism>
<gene>
    <name evidence="1" type="ORF">EII35_03775</name>
</gene>
<dbReference type="AlphaFoldDB" id="A0A3P1WYP1"/>
<name>A0A3P1WYP1_9ACTN</name>
<dbReference type="RefSeq" id="WP_125227135.1">
    <property type="nucleotide sequence ID" value="NZ_RQYT01000005.1"/>
</dbReference>
<evidence type="ECO:0000313" key="1">
    <source>
        <dbReference type="EMBL" id="RRD50530.1"/>
    </source>
</evidence>
<dbReference type="EMBL" id="RQYT01000005">
    <property type="protein sequence ID" value="RRD50530.1"/>
    <property type="molecule type" value="Genomic_DNA"/>
</dbReference>
<sequence length="96" mass="10413">MQDAWRVWGLVLWAVKQLSTEDLGDVDLQLAGLPLAALRFVPAEEGAPSVVPMFEGVSGRAALAEAVEIVKRWEFSNAEDLGFFLDLVDVRDAVGA</sequence>